<accession>A2E348</accession>
<evidence type="ECO:0000313" key="1">
    <source>
        <dbReference type="EMBL" id="EAY12984.1"/>
    </source>
</evidence>
<dbReference type="EMBL" id="DS113293">
    <property type="protein sequence ID" value="EAY12984.1"/>
    <property type="molecule type" value="Genomic_DNA"/>
</dbReference>
<dbReference type="InParanoid" id="A2E348"/>
<dbReference type="VEuPathDB" id="TrichDB:TVAG_405300"/>
<keyword evidence="2" id="KW-1185">Reference proteome</keyword>
<gene>
    <name evidence="1" type="ORF">TVAG_405300</name>
</gene>
<dbReference type="Proteomes" id="UP000001542">
    <property type="component" value="Unassembled WGS sequence"/>
</dbReference>
<proteinExistence type="predicted"/>
<dbReference type="RefSeq" id="XP_001325207.1">
    <property type="nucleotide sequence ID" value="XM_001325172.1"/>
</dbReference>
<protein>
    <submittedName>
        <fullName evidence="1">Uncharacterized protein</fullName>
    </submittedName>
</protein>
<reference evidence="1" key="1">
    <citation type="submission" date="2006-10" db="EMBL/GenBank/DDBJ databases">
        <authorList>
            <person name="Amadeo P."/>
            <person name="Zhao Q."/>
            <person name="Wortman J."/>
            <person name="Fraser-Liggett C."/>
            <person name="Carlton J."/>
        </authorList>
    </citation>
    <scope>NUCLEOTIDE SEQUENCE</scope>
    <source>
        <strain evidence="1">G3</strain>
    </source>
</reference>
<reference evidence="1" key="2">
    <citation type="journal article" date="2007" name="Science">
        <title>Draft genome sequence of the sexually transmitted pathogen Trichomonas vaginalis.</title>
        <authorList>
            <person name="Carlton J.M."/>
            <person name="Hirt R.P."/>
            <person name="Silva J.C."/>
            <person name="Delcher A.L."/>
            <person name="Schatz M."/>
            <person name="Zhao Q."/>
            <person name="Wortman J.R."/>
            <person name="Bidwell S.L."/>
            <person name="Alsmark U.C.M."/>
            <person name="Besteiro S."/>
            <person name="Sicheritz-Ponten T."/>
            <person name="Noel C.J."/>
            <person name="Dacks J.B."/>
            <person name="Foster P.G."/>
            <person name="Simillion C."/>
            <person name="Van de Peer Y."/>
            <person name="Miranda-Saavedra D."/>
            <person name="Barton G.J."/>
            <person name="Westrop G.D."/>
            <person name="Mueller S."/>
            <person name="Dessi D."/>
            <person name="Fiori P.L."/>
            <person name="Ren Q."/>
            <person name="Paulsen I."/>
            <person name="Zhang H."/>
            <person name="Bastida-Corcuera F.D."/>
            <person name="Simoes-Barbosa A."/>
            <person name="Brown M.T."/>
            <person name="Hayes R.D."/>
            <person name="Mukherjee M."/>
            <person name="Okumura C.Y."/>
            <person name="Schneider R."/>
            <person name="Smith A.J."/>
            <person name="Vanacova S."/>
            <person name="Villalvazo M."/>
            <person name="Haas B.J."/>
            <person name="Pertea M."/>
            <person name="Feldblyum T.V."/>
            <person name="Utterback T.R."/>
            <person name="Shu C.L."/>
            <person name="Osoegawa K."/>
            <person name="de Jong P.J."/>
            <person name="Hrdy I."/>
            <person name="Horvathova L."/>
            <person name="Zubacova Z."/>
            <person name="Dolezal P."/>
            <person name="Malik S.B."/>
            <person name="Logsdon J.M. Jr."/>
            <person name="Henze K."/>
            <person name="Gupta A."/>
            <person name="Wang C.C."/>
            <person name="Dunne R.L."/>
            <person name="Upcroft J.A."/>
            <person name="Upcroft P."/>
            <person name="White O."/>
            <person name="Salzberg S.L."/>
            <person name="Tang P."/>
            <person name="Chiu C.-H."/>
            <person name="Lee Y.-S."/>
            <person name="Embley T.M."/>
            <person name="Coombs G.H."/>
            <person name="Mottram J.C."/>
            <person name="Tachezy J."/>
            <person name="Fraser-Liggett C.M."/>
            <person name="Johnson P.J."/>
        </authorList>
    </citation>
    <scope>NUCLEOTIDE SEQUENCE [LARGE SCALE GENOMIC DNA]</scope>
    <source>
        <strain evidence="1">G3</strain>
    </source>
</reference>
<dbReference type="AlphaFoldDB" id="A2E348"/>
<evidence type="ECO:0000313" key="2">
    <source>
        <dbReference type="Proteomes" id="UP000001542"/>
    </source>
</evidence>
<dbReference type="VEuPathDB" id="TrichDB:TVAGG3_0848540"/>
<organism evidence="1 2">
    <name type="scientific">Trichomonas vaginalis (strain ATCC PRA-98 / G3)</name>
    <dbReference type="NCBI Taxonomy" id="412133"/>
    <lineage>
        <taxon>Eukaryota</taxon>
        <taxon>Metamonada</taxon>
        <taxon>Parabasalia</taxon>
        <taxon>Trichomonadida</taxon>
        <taxon>Trichomonadidae</taxon>
        <taxon>Trichomonas</taxon>
    </lineage>
</organism>
<sequence>MSNSDSNTCIFQVSGKKIQELKHNDPNNESSHAQVRNTTYKYDSFQKGRYQEDEVNSTYKTTETNQKEKFHYDGKEVKNKLQIQSKTDMLKAFLEFDPILKANSQEPLIAQEDINIIDKATVLMLERNKFIFNE</sequence>
<name>A2E348_TRIV3</name>
<dbReference type="KEGG" id="tva:4770956"/>